<feature type="transmembrane region" description="Helical" evidence="7">
    <location>
        <begin position="530"/>
        <end position="549"/>
    </location>
</feature>
<organism evidence="8 9">
    <name type="scientific">Paenibacillus paeoniae</name>
    <dbReference type="NCBI Taxonomy" id="2292705"/>
    <lineage>
        <taxon>Bacteria</taxon>
        <taxon>Bacillati</taxon>
        <taxon>Bacillota</taxon>
        <taxon>Bacilli</taxon>
        <taxon>Bacillales</taxon>
        <taxon>Paenibacillaceae</taxon>
        <taxon>Paenibacillus</taxon>
    </lineage>
</organism>
<evidence type="ECO:0000313" key="9">
    <source>
        <dbReference type="Proteomes" id="UP000261905"/>
    </source>
</evidence>
<feature type="transmembrane region" description="Helical" evidence="7">
    <location>
        <begin position="261"/>
        <end position="290"/>
    </location>
</feature>
<evidence type="ECO:0000313" key="8">
    <source>
        <dbReference type="EMBL" id="REK76207.1"/>
    </source>
</evidence>
<feature type="transmembrane region" description="Helical" evidence="7">
    <location>
        <begin position="164"/>
        <end position="187"/>
    </location>
</feature>
<feature type="transmembrane region" description="Helical" evidence="7">
    <location>
        <begin position="318"/>
        <end position="341"/>
    </location>
</feature>
<comment type="subcellular location">
    <subcellularLocation>
        <location evidence="1">Cell membrane</location>
        <topology evidence="1">Multi-pass membrane protein</topology>
    </subcellularLocation>
</comment>
<evidence type="ECO:0000256" key="2">
    <source>
        <dbReference type="ARBA" id="ARBA00022448"/>
    </source>
</evidence>
<sequence length="565" mass="62234">MDRPISSTNTVHVETKVERMSLSQKIIKYYPHYLIVIPALFIILILKVIPALNGLKLSFSHYNIFSGSSWDGVVNYKALFQDASFKHAMIYTFLYKSAYLVLTGFIAFGAALALSKIKSATWRSWITTGLLVPYVLPSVLVGFGVLVLFGPVASVDSDATATRFVLLLTEAIKTCGIPIIVALAAIASKHASAELQLNREALGFWRMSGLPALRAIAALSLIQLAVMGTTDLELVYSLLNTTSIGESWRTVDYYIFRNGLMFIQVGLASAAWVIQLLIQFGLAAAAYFIVRGKFIQDLFRPSEAAAQQLSRHSGISGILVGAVSVILILGVLFYVFIYPFLHAKGSYPIGAEIPELSPVHMALFICIYGAAIWLNMLMTVTLAYPLTVRRLPGGLLYRLFLIAVMCLGTGSFHEFGIFSQLGLTNTLFPHFLLGVTNIVGVFIIKSIFNSKYGHLKAQAEQEGKGEFITFFTLFIPKIWKPLLALSALHFITLWNSIIPSIIYSFNPLYSSPMARFYGLINLDAGELNPAVMQTGAILSLIPLALLILFRKWLTSEVLLSGMLKK</sequence>
<feature type="transmembrane region" description="Helical" evidence="7">
    <location>
        <begin position="482"/>
        <end position="505"/>
    </location>
</feature>
<dbReference type="InterPro" id="IPR050809">
    <property type="entry name" value="UgpAE/MalFG_permease"/>
</dbReference>
<dbReference type="Gene3D" id="1.10.3720.10">
    <property type="entry name" value="MetI-like"/>
    <property type="match status" value="2"/>
</dbReference>
<dbReference type="AlphaFoldDB" id="A0A371PKC0"/>
<proteinExistence type="predicted"/>
<feature type="transmembrane region" description="Helical" evidence="7">
    <location>
        <begin position="361"/>
        <end position="383"/>
    </location>
</feature>
<evidence type="ECO:0000256" key="4">
    <source>
        <dbReference type="ARBA" id="ARBA00022692"/>
    </source>
</evidence>
<evidence type="ECO:0000256" key="1">
    <source>
        <dbReference type="ARBA" id="ARBA00004651"/>
    </source>
</evidence>
<keyword evidence="5 7" id="KW-1133">Transmembrane helix</keyword>
<feature type="transmembrane region" description="Helical" evidence="7">
    <location>
        <begin position="427"/>
        <end position="448"/>
    </location>
</feature>
<gene>
    <name evidence="8" type="ORF">DX130_03895</name>
</gene>
<keyword evidence="2" id="KW-0813">Transport</keyword>
<dbReference type="PANTHER" id="PTHR43227">
    <property type="entry name" value="BLL4140 PROTEIN"/>
    <property type="match status" value="1"/>
</dbReference>
<keyword evidence="3" id="KW-1003">Cell membrane</keyword>
<accession>A0A371PKC0</accession>
<feature type="transmembrane region" description="Helical" evidence="7">
    <location>
        <begin position="126"/>
        <end position="152"/>
    </location>
</feature>
<name>A0A371PKC0_9BACL</name>
<keyword evidence="9" id="KW-1185">Reference proteome</keyword>
<protein>
    <recommendedName>
        <fullName evidence="10">Sugar ABC transporter permease</fullName>
    </recommendedName>
</protein>
<dbReference type="PANTHER" id="PTHR43227:SF11">
    <property type="entry name" value="BLL4140 PROTEIN"/>
    <property type="match status" value="1"/>
</dbReference>
<comment type="caution">
    <text evidence="8">The sequence shown here is derived from an EMBL/GenBank/DDBJ whole genome shotgun (WGS) entry which is preliminary data.</text>
</comment>
<evidence type="ECO:0000256" key="6">
    <source>
        <dbReference type="ARBA" id="ARBA00023136"/>
    </source>
</evidence>
<feature type="transmembrane region" description="Helical" evidence="7">
    <location>
        <begin position="395"/>
        <end position="415"/>
    </location>
</feature>
<feature type="transmembrane region" description="Helical" evidence="7">
    <location>
        <begin position="93"/>
        <end position="114"/>
    </location>
</feature>
<dbReference type="EMBL" id="QUBQ01000001">
    <property type="protein sequence ID" value="REK76207.1"/>
    <property type="molecule type" value="Genomic_DNA"/>
</dbReference>
<evidence type="ECO:0000256" key="3">
    <source>
        <dbReference type="ARBA" id="ARBA00022475"/>
    </source>
</evidence>
<reference evidence="8 9" key="1">
    <citation type="submission" date="2018-08" db="EMBL/GenBank/DDBJ databases">
        <title>Paenibacillus sp. M4BSY-1, whole genome shotgun sequence.</title>
        <authorList>
            <person name="Tuo L."/>
        </authorList>
    </citation>
    <scope>NUCLEOTIDE SEQUENCE [LARGE SCALE GENOMIC DNA]</scope>
    <source>
        <strain evidence="8 9">M4BSY-1</strain>
    </source>
</reference>
<dbReference type="GO" id="GO:0005886">
    <property type="term" value="C:plasma membrane"/>
    <property type="evidence" value="ECO:0007669"/>
    <property type="project" value="UniProtKB-SubCell"/>
</dbReference>
<dbReference type="Proteomes" id="UP000261905">
    <property type="component" value="Unassembled WGS sequence"/>
</dbReference>
<keyword evidence="4 7" id="KW-0812">Transmembrane</keyword>
<dbReference type="InterPro" id="IPR035906">
    <property type="entry name" value="MetI-like_sf"/>
</dbReference>
<evidence type="ECO:0008006" key="10">
    <source>
        <dbReference type="Google" id="ProtNLM"/>
    </source>
</evidence>
<dbReference type="SUPFAM" id="SSF161098">
    <property type="entry name" value="MetI-like"/>
    <property type="match status" value="2"/>
</dbReference>
<evidence type="ECO:0000256" key="5">
    <source>
        <dbReference type="ARBA" id="ARBA00022989"/>
    </source>
</evidence>
<keyword evidence="6 7" id="KW-0472">Membrane</keyword>
<evidence type="ECO:0000256" key="7">
    <source>
        <dbReference type="SAM" id="Phobius"/>
    </source>
</evidence>
<feature type="transmembrane region" description="Helical" evidence="7">
    <location>
        <begin position="29"/>
        <end position="49"/>
    </location>
</feature>
<feature type="transmembrane region" description="Helical" evidence="7">
    <location>
        <begin position="208"/>
        <end position="228"/>
    </location>
</feature>